<evidence type="ECO:0000256" key="6">
    <source>
        <dbReference type="SAM" id="Coils"/>
    </source>
</evidence>
<evidence type="ECO:0000256" key="1">
    <source>
        <dbReference type="ARBA" id="ARBA00022723"/>
    </source>
</evidence>
<keyword evidence="6" id="KW-0175">Coiled coil</keyword>
<dbReference type="SUPFAM" id="SSF90229">
    <property type="entry name" value="CCCH zinc finger"/>
    <property type="match status" value="2"/>
</dbReference>
<feature type="compositionally biased region" description="Pro residues" evidence="7">
    <location>
        <begin position="143"/>
        <end position="157"/>
    </location>
</feature>
<feature type="compositionally biased region" description="Polar residues" evidence="7">
    <location>
        <begin position="100"/>
        <end position="109"/>
    </location>
</feature>
<dbReference type="InterPro" id="IPR050974">
    <property type="entry name" value="Plant_ZF_CCCH"/>
</dbReference>
<accession>A0A7S4Q6K9</accession>
<evidence type="ECO:0000259" key="8">
    <source>
        <dbReference type="PROSITE" id="PS50103"/>
    </source>
</evidence>
<feature type="region of interest" description="Disordered" evidence="7">
    <location>
        <begin position="465"/>
        <end position="485"/>
    </location>
</feature>
<dbReference type="Gene3D" id="4.10.1000.10">
    <property type="entry name" value="Zinc finger, CCCH-type"/>
    <property type="match status" value="1"/>
</dbReference>
<proteinExistence type="predicted"/>
<organism evidence="9">
    <name type="scientific">Alexandrium monilatum</name>
    <dbReference type="NCBI Taxonomy" id="311494"/>
    <lineage>
        <taxon>Eukaryota</taxon>
        <taxon>Sar</taxon>
        <taxon>Alveolata</taxon>
        <taxon>Dinophyceae</taxon>
        <taxon>Gonyaulacales</taxon>
        <taxon>Pyrocystaceae</taxon>
        <taxon>Alexandrium</taxon>
    </lineage>
</organism>
<feature type="coiled-coil region" evidence="6">
    <location>
        <begin position="290"/>
        <end position="372"/>
    </location>
</feature>
<feature type="zinc finger region" description="C3H1-type" evidence="5">
    <location>
        <begin position="420"/>
        <end position="448"/>
    </location>
</feature>
<evidence type="ECO:0000313" key="9">
    <source>
        <dbReference type="EMBL" id="CAE4572567.1"/>
    </source>
</evidence>
<dbReference type="EMBL" id="HBNR01018410">
    <property type="protein sequence ID" value="CAE4572567.1"/>
    <property type="molecule type" value="Transcribed_RNA"/>
</dbReference>
<reference evidence="9" key="1">
    <citation type="submission" date="2021-01" db="EMBL/GenBank/DDBJ databases">
        <authorList>
            <person name="Corre E."/>
            <person name="Pelletier E."/>
            <person name="Niang G."/>
            <person name="Scheremetjew M."/>
            <person name="Finn R."/>
            <person name="Kale V."/>
            <person name="Holt S."/>
            <person name="Cochrane G."/>
            <person name="Meng A."/>
            <person name="Brown T."/>
            <person name="Cohen L."/>
        </authorList>
    </citation>
    <scope>NUCLEOTIDE SEQUENCE</scope>
    <source>
        <strain evidence="9">CCMP3105</strain>
    </source>
</reference>
<dbReference type="GO" id="GO:0008270">
    <property type="term" value="F:zinc ion binding"/>
    <property type="evidence" value="ECO:0007669"/>
    <property type="project" value="UniProtKB-KW"/>
</dbReference>
<dbReference type="GO" id="GO:0003729">
    <property type="term" value="F:mRNA binding"/>
    <property type="evidence" value="ECO:0007669"/>
    <property type="project" value="UniProtKB-ARBA"/>
</dbReference>
<keyword evidence="1 5" id="KW-0479">Metal-binding</keyword>
<feature type="domain" description="C3H1-type" evidence="8">
    <location>
        <begin position="382"/>
        <end position="410"/>
    </location>
</feature>
<feature type="compositionally biased region" description="Basic residues" evidence="7">
    <location>
        <begin position="476"/>
        <end position="485"/>
    </location>
</feature>
<keyword evidence="3 5" id="KW-0862">Zinc</keyword>
<keyword evidence="2 5" id="KW-0863">Zinc-finger</keyword>
<evidence type="ECO:0000256" key="7">
    <source>
        <dbReference type="SAM" id="MobiDB-lite"/>
    </source>
</evidence>
<keyword evidence="4" id="KW-0238">DNA-binding</keyword>
<feature type="zinc finger region" description="C3H1-type" evidence="5">
    <location>
        <begin position="382"/>
        <end position="410"/>
    </location>
</feature>
<sequence>MAAHGGMPRGRADSGRLPMAVVASELERSRHRARELEDALLSRAGPATAELLMRSIEGTVADLHGGTEPLPAAGAEVAPTSAQTLLRSAQQLPALQGLTISEPGTTQASARRAAGTVGSSGGAKPAVVPAALAQTSQAVCRQPVPPAAPSPRPPPSSEAPWTEIFRMFQSGGDTGRAGNFALAVATLKRKEDVIQQQIDALKLAENSLLQAALDEAKEATARRAAEPRGPKQARLEADAWARGRELAFALQRRIREALAEDAQRESPASSTQLAQRAQLEAMKTLEAEERMQAEAQLQAVAQAHQALAAQAEALVQARAVAEAQAQALSEVRAQAEAMAEAQQHLQAEAKQAREQQQEFEAAAAERQALRAQGLNSKRLPLRPGVPPCSFFLRRGECKYGKTCKWDHPEAQVNSKGYTVRPGVMSCPYYVKTGTCNFGTTCKFDHPEVITKNPVVMSSLKADLLRPKHAKDASAKEHHRRGMTGP</sequence>
<dbReference type="PANTHER" id="PTHR12506">
    <property type="entry name" value="PROTEIN PHOSPHATASE RELATED"/>
    <property type="match status" value="1"/>
</dbReference>
<evidence type="ECO:0000256" key="3">
    <source>
        <dbReference type="ARBA" id="ARBA00022833"/>
    </source>
</evidence>
<feature type="compositionally biased region" description="Basic and acidic residues" evidence="7">
    <location>
        <begin position="465"/>
        <end position="475"/>
    </location>
</feature>
<dbReference type="PROSITE" id="PS50103">
    <property type="entry name" value="ZF_C3H1"/>
    <property type="match status" value="2"/>
</dbReference>
<dbReference type="InterPro" id="IPR000571">
    <property type="entry name" value="Znf_CCCH"/>
</dbReference>
<feature type="domain" description="C3H1-type" evidence="8">
    <location>
        <begin position="420"/>
        <end position="448"/>
    </location>
</feature>
<evidence type="ECO:0000256" key="4">
    <source>
        <dbReference type="ARBA" id="ARBA00023125"/>
    </source>
</evidence>
<dbReference type="AlphaFoldDB" id="A0A7S4Q6K9"/>
<gene>
    <name evidence="9" type="ORF">AMON00008_LOCUS12186</name>
</gene>
<feature type="region of interest" description="Disordered" evidence="7">
    <location>
        <begin position="100"/>
        <end position="124"/>
    </location>
</feature>
<protein>
    <recommendedName>
        <fullName evidence="8">C3H1-type domain-containing protein</fullName>
    </recommendedName>
</protein>
<dbReference type="PANTHER" id="PTHR12506:SF50">
    <property type="entry name" value="ZINC FINGER CCCH DOMAIN-CONTAINING PROTEIN 26"/>
    <property type="match status" value="1"/>
</dbReference>
<dbReference type="Pfam" id="PF00642">
    <property type="entry name" value="zf-CCCH"/>
    <property type="match status" value="2"/>
</dbReference>
<dbReference type="GO" id="GO:0003677">
    <property type="term" value="F:DNA binding"/>
    <property type="evidence" value="ECO:0007669"/>
    <property type="project" value="UniProtKB-KW"/>
</dbReference>
<evidence type="ECO:0000256" key="5">
    <source>
        <dbReference type="PROSITE-ProRule" id="PRU00723"/>
    </source>
</evidence>
<evidence type="ECO:0000256" key="2">
    <source>
        <dbReference type="ARBA" id="ARBA00022771"/>
    </source>
</evidence>
<name>A0A7S4Q6K9_9DINO</name>
<feature type="region of interest" description="Disordered" evidence="7">
    <location>
        <begin position="138"/>
        <end position="159"/>
    </location>
</feature>
<dbReference type="SMART" id="SM00356">
    <property type="entry name" value="ZnF_C3H1"/>
    <property type="match status" value="2"/>
</dbReference>
<dbReference type="InterPro" id="IPR036855">
    <property type="entry name" value="Znf_CCCH_sf"/>
</dbReference>